<dbReference type="Proteomes" id="UP001228905">
    <property type="component" value="Unassembled WGS sequence"/>
</dbReference>
<accession>A0ABU0IUA9</accession>
<reference evidence="2 3" key="1">
    <citation type="submission" date="2023-07" db="EMBL/GenBank/DDBJ databases">
        <title>Genomic Encyclopedia of Type Strains, Phase IV (KMG-IV): sequencing the most valuable type-strain genomes for metagenomic binning, comparative biology and taxonomic classification.</title>
        <authorList>
            <person name="Goeker M."/>
        </authorList>
    </citation>
    <scope>NUCLEOTIDE SEQUENCE [LARGE SCALE GENOMIC DNA]</scope>
    <source>
        <strain evidence="2 3">DSM 18695</strain>
    </source>
</reference>
<name>A0ABU0IUA9_9CAUL</name>
<proteinExistence type="predicted"/>
<gene>
    <name evidence="2" type="ORF">QO010_003385</name>
</gene>
<feature type="region of interest" description="Disordered" evidence="1">
    <location>
        <begin position="111"/>
        <end position="133"/>
    </location>
</feature>
<sequence length="200" mass="21565">MTRRVWIGLAAAALALLVGWYVASPYMAMGALQKAAKAGDRDRLEQLVDFPRVRESLKADFNTAFMAKAQSDPEMKDNPFAGLAAMFVPVLVDKLVDAAVSPQGIARMAAGEGVAPPEAPGETPKPATRPQDKPKLAYHYASLNRFRVVQPTDSGPLTWVLARKGLFSWQLIRIELPPKIFEPGSPGPPVIAGPTLPAPR</sequence>
<evidence type="ECO:0000256" key="1">
    <source>
        <dbReference type="SAM" id="MobiDB-lite"/>
    </source>
</evidence>
<dbReference type="InterPro" id="IPR021330">
    <property type="entry name" value="DUF2939"/>
</dbReference>
<dbReference type="RefSeq" id="WP_307351052.1">
    <property type="nucleotide sequence ID" value="NZ_JAUSVS010000007.1"/>
</dbReference>
<keyword evidence="3" id="KW-1185">Reference proteome</keyword>
<comment type="caution">
    <text evidence="2">The sequence shown here is derived from an EMBL/GenBank/DDBJ whole genome shotgun (WGS) entry which is preliminary data.</text>
</comment>
<evidence type="ECO:0000313" key="3">
    <source>
        <dbReference type="Proteomes" id="UP001228905"/>
    </source>
</evidence>
<dbReference type="Pfam" id="PF11159">
    <property type="entry name" value="DUF2939"/>
    <property type="match status" value="1"/>
</dbReference>
<organism evidence="2 3">
    <name type="scientific">Caulobacter ginsengisoli</name>
    <dbReference type="NCBI Taxonomy" id="400775"/>
    <lineage>
        <taxon>Bacteria</taxon>
        <taxon>Pseudomonadati</taxon>
        <taxon>Pseudomonadota</taxon>
        <taxon>Alphaproteobacteria</taxon>
        <taxon>Caulobacterales</taxon>
        <taxon>Caulobacteraceae</taxon>
        <taxon>Caulobacter</taxon>
    </lineage>
</organism>
<dbReference type="EMBL" id="JAUSVS010000007">
    <property type="protein sequence ID" value="MDQ0465596.1"/>
    <property type="molecule type" value="Genomic_DNA"/>
</dbReference>
<evidence type="ECO:0000313" key="2">
    <source>
        <dbReference type="EMBL" id="MDQ0465596.1"/>
    </source>
</evidence>
<protein>
    <recommendedName>
        <fullName evidence="4">DUF2939 domain-containing protein</fullName>
    </recommendedName>
</protein>
<evidence type="ECO:0008006" key="4">
    <source>
        <dbReference type="Google" id="ProtNLM"/>
    </source>
</evidence>
<feature type="compositionally biased region" description="Low complexity" evidence="1">
    <location>
        <begin position="111"/>
        <end position="122"/>
    </location>
</feature>